<protein>
    <submittedName>
        <fullName evidence="1">Uncharacterized protein</fullName>
    </submittedName>
</protein>
<name>A0A0H5R4P1_9EUKA</name>
<reference evidence="1" key="1">
    <citation type="submission" date="2015-04" db="EMBL/GenBank/DDBJ databases">
        <title>The genome sequence of the plant pathogenic Rhizarian Plasmodiophora brassicae reveals insights in its biotrophic life cycle and the origin of chitin synthesis.</title>
        <authorList>
            <person name="Schwelm A."/>
            <person name="Fogelqvist J."/>
            <person name="Knaust A."/>
            <person name="Julke S."/>
            <person name="Lilja T."/>
            <person name="Dhandapani V."/>
            <person name="Bonilla-Rosso G."/>
            <person name="Karlsson M."/>
            <person name="Shevchenko A."/>
            <person name="Choi S.R."/>
            <person name="Kim H.G."/>
            <person name="Park J.Y."/>
            <person name="Lim Y.P."/>
            <person name="Ludwig-Muller J."/>
            <person name="Dixelius C."/>
        </authorList>
    </citation>
    <scope>NUCLEOTIDE SEQUENCE</scope>
    <source>
        <tissue evidence="1">Potato root galls</tissue>
    </source>
</reference>
<organism evidence="1">
    <name type="scientific">Spongospora subterranea</name>
    <dbReference type="NCBI Taxonomy" id="70186"/>
    <lineage>
        <taxon>Eukaryota</taxon>
        <taxon>Sar</taxon>
        <taxon>Rhizaria</taxon>
        <taxon>Endomyxa</taxon>
        <taxon>Phytomyxea</taxon>
        <taxon>Plasmodiophorida</taxon>
        <taxon>Plasmodiophoridae</taxon>
        <taxon>Spongospora</taxon>
    </lineage>
</organism>
<dbReference type="AlphaFoldDB" id="A0A0H5R4P1"/>
<sequence>MHPAEPSNISQQLLHHTLDASLWSRHQEIEDEFYSSIGHSFDYQPDLVSAIPIERGIGFDPNLIEEGTPGIAAKHDVRMKPELTAINEVHNNTEVTAGLKTLPAAQHDEDEVERCFTGDKRGNSDDINMAMNSCLSAKAYWSQTIAEGDRHFSTLQEEIQKGLQEMQDIVQALNQLYVETVPRMVEQLRVKAQTAIEEGEAKIAVSSKLCKTLQEANNIAKSFEVNADMG</sequence>
<accession>A0A0H5R4P1</accession>
<dbReference type="EMBL" id="HACM01008723">
    <property type="protein sequence ID" value="CRZ09165.1"/>
    <property type="molecule type" value="Transcribed_RNA"/>
</dbReference>
<proteinExistence type="predicted"/>
<evidence type="ECO:0000313" key="1">
    <source>
        <dbReference type="EMBL" id="CRZ09165.1"/>
    </source>
</evidence>